<accession>A0AAW0XQN8</accession>
<name>A0AAW0XQN8_CHEQU</name>
<evidence type="ECO:0000313" key="3">
    <source>
        <dbReference type="Proteomes" id="UP001445076"/>
    </source>
</evidence>
<feature type="compositionally biased region" description="Basic residues" evidence="1">
    <location>
        <begin position="12"/>
        <end position="21"/>
    </location>
</feature>
<dbReference type="EMBL" id="JARKIK010000019">
    <property type="protein sequence ID" value="KAK8745265.1"/>
    <property type="molecule type" value="Genomic_DNA"/>
</dbReference>
<organism evidence="2 3">
    <name type="scientific">Cherax quadricarinatus</name>
    <name type="common">Australian red claw crayfish</name>
    <dbReference type="NCBI Taxonomy" id="27406"/>
    <lineage>
        <taxon>Eukaryota</taxon>
        <taxon>Metazoa</taxon>
        <taxon>Ecdysozoa</taxon>
        <taxon>Arthropoda</taxon>
        <taxon>Crustacea</taxon>
        <taxon>Multicrustacea</taxon>
        <taxon>Malacostraca</taxon>
        <taxon>Eumalacostraca</taxon>
        <taxon>Eucarida</taxon>
        <taxon>Decapoda</taxon>
        <taxon>Pleocyemata</taxon>
        <taxon>Astacidea</taxon>
        <taxon>Parastacoidea</taxon>
        <taxon>Parastacidae</taxon>
        <taxon>Cherax</taxon>
    </lineage>
</organism>
<feature type="non-terminal residue" evidence="2">
    <location>
        <position position="1"/>
    </location>
</feature>
<feature type="region of interest" description="Disordered" evidence="1">
    <location>
        <begin position="1"/>
        <end position="22"/>
    </location>
</feature>
<comment type="caution">
    <text evidence="2">The sequence shown here is derived from an EMBL/GenBank/DDBJ whole genome shotgun (WGS) entry which is preliminary data.</text>
</comment>
<dbReference type="Proteomes" id="UP001445076">
    <property type="component" value="Unassembled WGS sequence"/>
</dbReference>
<gene>
    <name evidence="2" type="ORF">OTU49_000096</name>
</gene>
<evidence type="ECO:0000313" key="2">
    <source>
        <dbReference type="EMBL" id="KAK8745265.1"/>
    </source>
</evidence>
<feature type="compositionally biased region" description="Polar residues" evidence="1">
    <location>
        <begin position="80"/>
        <end position="101"/>
    </location>
</feature>
<sequence>TNLPPSQQQHAHPQHARRHHAFTPAHAHVIRSNTLESVYSVEGAVGGPLRPPTGFSDSREFSEAECDRDRRDVILRGQKSKGQQARRSFTSASGNDYSIHV</sequence>
<protein>
    <submittedName>
        <fullName evidence="2">Uncharacterized protein</fullName>
    </submittedName>
</protein>
<feature type="compositionally biased region" description="Basic and acidic residues" evidence="1">
    <location>
        <begin position="57"/>
        <end position="74"/>
    </location>
</feature>
<dbReference type="AlphaFoldDB" id="A0AAW0XQN8"/>
<reference evidence="2 3" key="1">
    <citation type="journal article" date="2024" name="BMC Genomics">
        <title>Genome assembly of redclaw crayfish (Cherax quadricarinatus) provides insights into its immune adaptation and hypoxia tolerance.</title>
        <authorList>
            <person name="Liu Z."/>
            <person name="Zheng J."/>
            <person name="Li H."/>
            <person name="Fang K."/>
            <person name="Wang S."/>
            <person name="He J."/>
            <person name="Zhou D."/>
            <person name="Weng S."/>
            <person name="Chi M."/>
            <person name="Gu Z."/>
            <person name="He J."/>
            <person name="Li F."/>
            <person name="Wang M."/>
        </authorList>
    </citation>
    <scope>NUCLEOTIDE SEQUENCE [LARGE SCALE GENOMIC DNA]</scope>
    <source>
        <strain evidence="2">ZL_2023a</strain>
    </source>
</reference>
<keyword evidence="3" id="KW-1185">Reference proteome</keyword>
<evidence type="ECO:0000256" key="1">
    <source>
        <dbReference type="SAM" id="MobiDB-lite"/>
    </source>
</evidence>
<feature type="region of interest" description="Disordered" evidence="1">
    <location>
        <begin position="46"/>
        <end position="101"/>
    </location>
</feature>
<feature type="compositionally biased region" description="Low complexity" evidence="1">
    <location>
        <begin position="1"/>
        <end position="11"/>
    </location>
</feature>
<proteinExistence type="predicted"/>